<organism evidence="2">
    <name type="scientific">hydrothermal vent metagenome</name>
    <dbReference type="NCBI Taxonomy" id="652676"/>
    <lineage>
        <taxon>unclassified sequences</taxon>
        <taxon>metagenomes</taxon>
        <taxon>ecological metagenomes</taxon>
    </lineage>
</organism>
<feature type="transmembrane region" description="Helical" evidence="1">
    <location>
        <begin position="132"/>
        <end position="154"/>
    </location>
</feature>
<keyword evidence="1" id="KW-0812">Transmembrane</keyword>
<gene>
    <name evidence="2" type="ORF">MNBD_NITROSPINAE01-1215</name>
</gene>
<feature type="transmembrane region" description="Helical" evidence="1">
    <location>
        <begin position="70"/>
        <end position="93"/>
    </location>
</feature>
<feature type="transmembrane region" description="Helical" evidence="1">
    <location>
        <begin position="105"/>
        <end position="126"/>
    </location>
</feature>
<keyword evidence="1" id="KW-1133">Transmembrane helix</keyword>
<dbReference type="EMBL" id="UOGC01000160">
    <property type="protein sequence ID" value="VAX24146.1"/>
    <property type="molecule type" value="Genomic_DNA"/>
</dbReference>
<proteinExistence type="predicted"/>
<evidence type="ECO:0000256" key="1">
    <source>
        <dbReference type="SAM" id="Phobius"/>
    </source>
</evidence>
<protein>
    <recommendedName>
        <fullName evidence="3">DUF4386 family protein</fullName>
    </recommendedName>
</protein>
<reference evidence="2" key="1">
    <citation type="submission" date="2018-06" db="EMBL/GenBank/DDBJ databases">
        <authorList>
            <person name="Zhirakovskaya E."/>
        </authorList>
    </citation>
    <scope>NUCLEOTIDE SEQUENCE</scope>
</reference>
<keyword evidence="1" id="KW-0472">Membrane</keyword>
<accession>A0A3B1C0P9</accession>
<evidence type="ECO:0008006" key="3">
    <source>
        <dbReference type="Google" id="ProtNLM"/>
    </source>
</evidence>
<evidence type="ECO:0000313" key="2">
    <source>
        <dbReference type="EMBL" id="VAX24146.1"/>
    </source>
</evidence>
<dbReference type="AlphaFoldDB" id="A0A3B1C0P9"/>
<name>A0A3B1C0P9_9ZZZZ</name>
<sequence>MNGWVLERKVAATIFLCLLGLGALAGAANVMLTVGASPADIEKRYSAPTAEAQADPLALLDDPPVTLEKLAHVIHAHLIPYALIFGVLSFFLLQLPYNDAIKVGVLLIFAGSIVGDFISMLATRFIHPIFHLGIALSGFVFISTIGGIIVLSLYELWFARRGKI</sequence>